<organism evidence="2 3">
    <name type="scientific">Penicillium frequentans</name>
    <dbReference type="NCBI Taxonomy" id="3151616"/>
    <lineage>
        <taxon>Eukaryota</taxon>
        <taxon>Fungi</taxon>
        <taxon>Dikarya</taxon>
        <taxon>Ascomycota</taxon>
        <taxon>Pezizomycotina</taxon>
        <taxon>Eurotiomycetes</taxon>
        <taxon>Eurotiomycetidae</taxon>
        <taxon>Eurotiales</taxon>
        <taxon>Aspergillaceae</taxon>
        <taxon>Penicillium</taxon>
    </lineage>
</organism>
<feature type="region of interest" description="Disordered" evidence="1">
    <location>
        <begin position="409"/>
        <end position="648"/>
    </location>
</feature>
<feature type="region of interest" description="Disordered" evidence="1">
    <location>
        <begin position="1"/>
        <end position="231"/>
    </location>
</feature>
<gene>
    <name evidence="2" type="ORF">N7494_008991</name>
</gene>
<feature type="compositionally biased region" description="Polar residues" evidence="1">
    <location>
        <begin position="40"/>
        <end position="57"/>
    </location>
</feature>
<feature type="compositionally biased region" description="Basic and acidic residues" evidence="1">
    <location>
        <begin position="528"/>
        <end position="538"/>
    </location>
</feature>
<feature type="region of interest" description="Disordered" evidence="1">
    <location>
        <begin position="290"/>
        <end position="310"/>
    </location>
</feature>
<keyword evidence="3" id="KW-1185">Reference proteome</keyword>
<feature type="region of interest" description="Disordered" evidence="1">
    <location>
        <begin position="340"/>
        <end position="395"/>
    </location>
</feature>
<feature type="compositionally biased region" description="Basic residues" evidence="1">
    <location>
        <begin position="221"/>
        <end position="230"/>
    </location>
</feature>
<feature type="compositionally biased region" description="Low complexity" evidence="1">
    <location>
        <begin position="157"/>
        <end position="166"/>
    </location>
</feature>
<reference evidence="2 3" key="1">
    <citation type="journal article" date="2023" name="IMA Fungus">
        <title>Comparative genomic study of the Penicillium genus elucidates a diverse pangenome and 15 lateral gene transfer events.</title>
        <authorList>
            <person name="Petersen C."/>
            <person name="Sorensen T."/>
            <person name="Nielsen M.R."/>
            <person name="Sondergaard T.E."/>
            <person name="Sorensen J.L."/>
            <person name="Fitzpatrick D.A."/>
            <person name="Frisvad J.C."/>
            <person name="Nielsen K.L."/>
        </authorList>
    </citation>
    <scope>NUCLEOTIDE SEQUENCE [LARGE SCALE GENOMIC DNA]</scope>
    <source>
        <strain evidence="2 3">IBT 35679</strain>
    </source>
</reference>
<feature type="compositionally biased region" description="Low complexity" evidence="1">
    <location>
        <begin position="469"/>
        <end position="480"/>
    </location>
</feature>
<feature type="compositionally biased region" description="Low complexity" evidence="1">
    <location>
        <begin position="486"/>
        <end position="503"/>
    </location>
</feature>
<sequence length="648" mass="70634">MPPKKGMRKSMPARIVHTTFTPSRRSPRVPTPTRAINESDYPTKTIDLSTDPSSENLVTFRYYDPKTPPRNDSSKNTSPDVTSTGRRPFQARPSRLSNVYTPIVETPNSSSQGSRRTRRSAALETPQNQLSDSDAPESLGSTGWTYDQYMGSHDDMAPASPSAASSKGTRASARLRKPTSRAIEALALKKKPRKRATPTSAKNETTEPEAQVPNRTTPKSGKGKGKKLMKQNKSSLWSIDLDMETAGRKLYELTLIALGADFELPSDPEWFIANARFEYFQAKEGLQRAREASAGDENQPNLYDSETDTGSIRQYKQQSTPQIDEDGWARVGRINEHGEEIIFPPGDHSPYWPPRTYNDDTLPYPPVRSRSEKQTQNDNSFGFPPLMGDRNIPFDAHSHFVPEDVTEELARAQARGEARQKALPTPTEPRKPRSAKQRQTQPPTVDGPAPPAETEEPKPKRRAVKRASLPAPTTRKAAPPTKKPLARSAKAASKIAPAPLPAKTDNGEGSSQDPPFRPIRLVLTAPRPEGKTNGNKEPETDDDAALPSIKKEGASPTSGKGKKRTADSMNGPAGETAAAKRARLAGTDVESGPQKGRKRAATTTTTTPKQPAASKAKGQNEDSPRRKATPSRGRGRGRGGRGRGRGGS</sequence>
<name>A0AAD6CQK5_9EURO</name>
<feature type="compositionally biased region" description="Basic and acidic residues" evidence="1">
    <location>
        <begin position="409"/>
        <end position="420"/>
    </location>
</feature>
<feature type="compositionally biased region" description="Basic residues" evidence="1">
    <location>
        <begin position="626"/>
        <end position="648"/>
    </location>
</feature>
<dbReference type="AlphaFoldDB" id="A0AAD6CQK5"/>
<dbReference type="Proteomes" id="UP001220324">
    <property type="component" value="Unassembled WGS sequence"/>
</dbReference>
<accession>A0AAD6CQK5</accession>
<feature type="compositionally biased region" description="Low complexity" evidence="1">
    <location>
        <begin position="601"/>
        <end position="617"/>
    </location>
</feature>
<comment type="caution">
    <text evidence="2">The sequence shown here is derived from an EMBL/GenBank/DDBJ whole genome shotgun (WGS) entry which is preliminary data.</text>
</comment>
<protein>
    <submittedName>
        <fullName evidence="2">Uncharacterized protein</fullName>
    </submittedName>
</protein>
<proteinExistence type="predicted"/>
<evidence type="ECO:0000313" key="2">
    <source>
        <dbReference type="EMBL" id="KAJ5532439.1"/>
    </source>
</evidence>
<dbReference type="EMBL" id="JAQIZZ010000007">
    <property type="protein sequence ID" value="KAJ5532439.1"/>
    <property type="molecule type" value="Genomic_DNA"/>
</dbReference>
<evidence type="ECO:0000313" key="3">
    <source>
        <dbReference type="Proteomes" id="UP001220324"/>
    </source>
</evidence>
<evidence type="ECO:0000256" key="1">
    <source>
        <dbReference type="SAM" id="MobiDB-lite"/>
    </source>
</evidence>
<feature type="compositionally biased region" description="Polar residues" evidence="1">
    <location>
        <begin position="296"/>
        <end position="310"/>
    </location>
</feature>
<feature type="compositionally biased region" description="Polar residues" evidence="1">
    <location>
        <begin position="74"/>
        <end position="85"/>
    </location>
</feature>
<feature type="compositionally biased region" description="Basic and acidic residues" evidence="1">
    <location>
        <begin position="63"/>
        <end position="73"/>
    </location>
</feature>